<sequence length="1012" mass="110227">MKTIMRLMATSCLVAVAATPAWAQTAETAPSVPGDPVADAKLIADQDDDARTARPDEIIVTGTRITRPNNKSAAPIVTTTAAEIAAQGATTIEEVLNRLPQVQVNSEQNLDDSQGRQRIKLRSLGYERTLMLIDGLRFGLPNTIDVGIVPTMLTERVDVLSGGASSGYGSDAVSGVVNFILKKNFEGVRIDGNYSFFNHDNRDGVVARTARAAGLNFKPGWTNDGARANVTIAAGVNLFDNRVNISTYLNYAKSDVLPFGNRSHSACEITKSSRDAAPACLRASYTGVGTIIPRAGARAGQLLVNDPTGSSTFIPINSAPGTSANPFDDNSYQRRFERWNTGGFLTAQISDQIEFYASALAYSDTSSNSVLNRNESHLNYGEPPFQVNCDNPFLSAAQATVLCGRSAGVAGAFAPIDVRYRFDGLPPRQTRFLNQSYRITSGFRGRTGDGTWTYDLAGMISRSQIENYGTPFVDYDRINNALDVITVNGRPTCRVGGDCVPFNAFTPYNSDPALGAYLFNSNAIAEIRTPRLMQFLGTISGDLGKYGITSPLAKQGVAIALGAEYRDERDSRSANAAFRAAQGGEDVSFTQNILETNIEVQAPLIEDRPWADILQVNGGYRLSKYNRLRGHFDTWKLEGLWGPIPDVTFRGSYNKSQRAPDASTATNALDVFSEQGFYAEPCSTRRNPADPNGARLAPIFTAAQCRNTGLPDNLYGSATLICPDDACTVRQNGFPVTPETGYTTTFGVVLRPRFLPGLTMSIDRWKIDVRDELAFVQPQDYLNECLTSGLEYFCQGVVRNPGTFTLFSAFGRNPTSGYVARGVRNAYRTNSHGIDFQGQYDLGLGAYGRVNLNFNGTLMTLVGGQASPVAIPRNCVGYFGYGCGESMPRWAHQFRTTWTSADRVTNVSLNWRHRAGMPLGTFAPADRGVPAQPADTKWTDYPGIGAFNWFDLSLSFDIAKRMTFRLTANNILDRDPPLVPNSRERIGLLRTNTIQGYDLLGRQIVAGISLRL</sequence>
<feature type="signal peptide" evidence="8">
    <location>
        <begin position="1"/>
        <end position="23"/>
    </location>
</feature>
<organism evidence="10 11">
    <name type="scientific">Sphingomonas longa</name>
    <dbReference type="NCBI Taxonomy" id="2778730"/>
    <lineage>
        <taxon>Bacteria</taxon>
        <taxon>Pseudomonadati</taxon>
        <taxon>Pseudomonadota</taxon>
        <taxon>Alphaproteobacteria</taxon>
        <taxon>Sphingomonadales</taxon>
        <taxon>Sphingomonadaceae</taxon>
        <taxon>Sphingomonas</taxon>
    </lineage>
</organism>
<comment type="caution">
    <text evidence="10">The sequence shown here is derived from an EMBL/GenBank/DDBJ whole genome shotgun (WGS) entry which is preliminary data.</text>
</comment>
<keyword evidence="5 7" id="KW-0472">Membrane</keyword>
<dbReference type="Pfam" id="PF07715">
    <property type="entry name" value="Plug"/>
    <property type="match status" value="1"/>
</dbReference>
<comment type="subcellular location">
    <subcellularLocation>
        <location evidence="1 7">Cell outer membrane</location>
        <topology evidence="1 7">Multi-pass membrane protein</topology>
    </subcellularLocation>
</comment>
<evidence type="ECO:0000259" key="9">
    <source>
        <dbReference type="Pfam" id="PF07715"/>
    </source>
</evidence>
<evidence type="ECO:0000313" key="10">
    <source>
        <dbReference type="EMBL" id="MBM6574856.1"/>
    </source>
</evidence>
<evidence type="ECO:0000256" key="1">
    <source>
        <dbReference type="ARBA" id="ARBA00004571"/>
    </source>
</evidence>
<evidence type="ECO:0000256" key="8">
    <source>
        <dbReference type="SAM" id="SignalP"/>
    </source>
</evidence>
<dbReference type="InterPro" id="IPR036942">
    <property type="entry name" value="Beta-barrel_TonB_sf"/>
</dbReference>
<keyword evidence="8" id="KW-0732">Signal</keyword>
<dbReference type="EMBL" id="JAFEMC010000001">
    <property type="protein sequence ID" value="MBM6574856.1"/>
    <property type="molecule type" value="Genomic_DNA"/>
</dbReference>
<protein>
    <submittedName>
        <fullName evidence="10">TonB-dependent receptor</fullName>
    </submittedName>
</protein>
<keyword evidence="11" id="KW-1185">Reference proteome</keyword>
<keyword evidence="10" id="KW-0675">Receptor</keyword>
<keyword evidence="4 7" id="KW-0812">Transmembrane</keyword>
<accession>A0ABS2D1R3</accession>
<keyword evidence="6 7" id="KW-0998">Cell outer membrane</keyword>
<evidence type="ECO:0000256" key="2">
    <source>
        <dbReference type="ARBA" id="ARBA00022448"/>
    </source>
</evidence>
<dbReference type="Gene3D" id="2.170.130.10">
    <property type="entry name" value="TonB-dependent receptor, plug domain"/>
    <property type="match status" value="1"/>
</dbReference>
<dbReference type="SUPFAM" id="SSF56935">
    <property type="entry name" value="Porins"/>
    <property type="match status" value="1"/>
</dbReference>
<dbReference type="Gene3D" id="2.40.170.20">
    <property type="entry name" value="TonB-dependent receptor, beta-barrel domain"/>
    <property type="match status" value="1"/>
</dbReference>
<reference evidence="10 11" key="1">
    <citation type="submission" date="2020-12" db="EMBL/GenBank/DDBJ databases">
        <title>Sphingomonas sp.</title>
        <authorList>
            <person name="Kim M.K."/>
        </authorList>
    </citation>
    <scope>NUCLEOTIDE SEQUENCE [LARGE SCALE GENOMIC DNA]</scope>
    <source>
        <strain evidence="10 11">BT552</strain>
    </source>
</reference>
<dbReference type="PROSITE" id="PS52016">
    <property type="entry name" value="TONB_DEPENDENT_REC_3"/>
    <property type="match status" value="1"/>
</dbReference>
<gene>
    <name evidence="10" type="ORF">ILT43_00610</name>
</gene>
<evidence type="ECO:0000256" key="3">
    <source>
        <dbReference type="ARBA" id="ARBA00022452"/>
    </source>
</evidence>
<dbReference type="PANTHER" id="PTHR47234:SF3">
    <property type="entry name" value="SECRETIN_TONB SHORT N-TERMINAL DOMAIN-CONTAINING PROTEIN"/>
    <property type="match status" value="1"/>
</dbReference>
<evidence type="ECO:0000256" key="6">
    <source>
        <dbReference type="ARBA" id="ARBA00023237"/>
    </source>
</evidence>
<evidence type="ECO:0000313" key="11">
    <source>
        <dbReference type="Proteomes" id="UP000763641"/>
    </source>
</evidence>
<dbReference type="PANTHER" id="PTHR47234">
    <property type="match status" value="1"/>
</dbReference>
<keyword evidence="2 7" id="KW-0813">Transport</keyword>
<feature type="domain" description="TonB-dependent receptor plug" evidence="9">
    <location>
        <begin position="71"/>
        <end position="176"/>
    </location>
</feature>
<evidence type="ECO:0000256" key="5">
    <source>
        <dbReference type="ARBA" id="ARBA00023136"/>
    </source>
</evidence>
<dbReference type="Proteomes" id="UP000763641">
    <property type="component" value="Unassembled WGS sequence"/>
</dbReference>
<evidence type="ECO:0000256" key="4">
    <source>
        <dbReference type="ARBA" id="ARBA00022692"/>
    </source>
</evidence>
<name>A0ABS2D1R3_9SPHN</name>
<comment type="similarity">
    <text evidence="7">Belongs to the TonB-dependent receptor family.</text>
</comment>
<dbReference type="InterPro" id="IPR012910">
    <property type="entry name" value="Plug_dom"/>
</dbReference>
<keyword evidence="3 7" id="KW-1134">Transmembrane beta strand</keyword>
<evidence type="ECO:0000256" key="7">
    <source>
        <dbReference type="PROSITE-ProRule" id="PRU01360"/>
    </source>
</evidence>
<dbReference type="InterPro" id="IPR037066">
    <property type="entry name" value="Plug_dom_sf"/>
</dbReference>
<dbReference type="InterPro" id="IPR039426">
    <property type="entry name" value="TonB-dep_rcpt-like"/>
</dbReference>
<feature type="chain" id="PRO_5047251925" evidence="8">
    <location>
        <begin position="24"/>
        <end position="1012"/>
    </location>
</feature>
<proteinExistence type="inferred from homology"/>